<keyword evidence="9 17" id="KW-0573">Peptidoglycan synthesis</keyword>
<keyword evidence="7 17" id="KW-0378">Hydrolase</keyword>
<evidence type="ECO:0000256" key="12">
    <source>
        <dbReference type="ARBA" id="ARBA00023251"/>
    </source>
</evidence>
<dbReference type="Pfam" id="PF02673">
    <property type="entry name" value="BacA"/>
    <property type="match status" value="1"/>
</dbReference>
<feature type="transmembrane region" description="Helical" evidence="17">
    <location>
        <begin position="256"/>
        <end position="276"/>
    </location>
</feature>
<accession>A0A923KX99</accession>
<dbReference type="GO" id="GO:0046677">
    <property type="term" value="P:response to antibiotic"/>
    <property type="evidence" value="ECO:0007669"/>
    <property type="project" value="UniProtKB-UniRule"/>
</dbReference>
<feature type="transmembrane region" description="Helical" evidence="17">
    <location>
        <begin position="42"/>
        <end position="60"/>
    </location>
</feature>
<keyword evidence="10 17" id="KW-1133">Transmembrane helix</keyword>
<evidence type="ECO:0000256" key="5">
    <source>
        <dbReference type="ARBA" id="ARBA00022475"/>
    </source>
</evidence>
<evidence type="ECO:0000256" key="13">
    <source>
        <dbReference type="ARBA" id="ARBA00023316"/>
    </source>
</evidence>
<dbReference type="Proteomes" id="UP000659630">
    <property type="component" value="Unassembled WGS sequence"/>
</dbReference>
<dbReference type="GO" id="GO:0071555">
    <property type="term" value="P:cell wall organization"/>
    <property type="evidence" value="ECO:0007669"/>
    <property type="project" value="UniProtKB-KW"/>
</dbReference>
<comment type="subcellular location">
    <subcellularLocation>
        <location evidence="1 17">Cell membrane</location>
        <topology evidence="1 17">Multi-pass membrane protein</topology>
    </subcellularLocation>
</comment>
<evidence type="ECO:0000313" key="19">
    <source>
        <dbReference type="Proteomes" id="UP000659630"/>
    </source>
</evidence>
<evidence type="ECO:0000256" key="9">
    <source>
        <dbReference type="ARBA" id="ARBA00022984"/>
    </source>
</evidence>
<keyword evidence="5 17" id="KW-1003">Cell membrane</keyword>
<dbReference type="GO" id="GO:0008360">
    <property type="term" value="P:regulation of cell shape"/>
    <property type="evidence" value="ECO:0007669"/>
    <property type="project" value="UniProtKB-KW"/>
</dbReference>
<evidence type="ECO:0000256" key="10">
    <source>
        <dbReference type="ARBA" id="ARBA00022989"/>
    </source>
</evidence>
<comment type="similarity">
    <text evidence="2 17">Belongs to the UppP family.</text>
</comment>
<keyword evidence="12 17" id="KW-0046">Antibiotic resistance</keyword>
<evidence type="ECO:0000256" key="3">
    <source>
        <dbReference type="ARBA" id="ARBA00012374"/>
    </source>
</evidence>
<proteinExistence type="inferred from homology"/>
<organism evidence="18 19">
    <name type="scientific">Anaerofilum hominis</name>
    <dbReference type="NCBI Taxonomy" id="2763016"/>
    <lineage>
        <taxon>Bacteria</taxon>
        <taxon>Bacillati</taxon>
        <taxon>Bacillota</taxon>
        <taxon>Clostridia</taxon>
        <taxon>Eubacteriales</taxon>
        <taxon>Oscillospiraceae</taxon>
        <taxon>Anaerofilum</taxon>
    </lineage>
</organism>
<keyword evidence="19" id="KW-1185">Reference proteome</keyword>
<evidence type="ECO:0000256" key="8">
    <source>
        <dbReference type="ARBA" id="ARBA00022960"/>
    </source>
</evidence>
<evidence type="ECO:0000313" key="18">
    <source>
        <dbReference type="EMBL" id="MBC5580269.1"/>
    </source>
</evidence>
<evidence type="ECO:0000256" key="11">
    <source>
        <dbReference type="ARBA" id="ARBA00023136"/>
    </source>
</evidence>
<comment type="caution">
    <text evidence="18">The sequence shown here is derived from an EMBL/GenBank/DDBJ whole genome shotgun (WGS) entry which is preliminary data.</text>
</comment>
<evidence type="ECO:0000256" key="1">
    <source>
        <dbReference type="ARBA" id="ARBA00004651"/>
    </source>
</evidence>
<gene>
    <name evidence="17" type="primary">uppP</name>
    <name evidence="18" type="ORF">H8S23_01995</name>
</gene>
<dbReference type="HAMAP" id="MF_01006">
    <property type="entry name" value="Undec_diphosphatase"/>
    <property type="match status" value="1"/>
</dbReference>
<dbReference type="AlphaFoldDB" id="A0A923KX99"/>
<keyword evidence="11 17" id="KW-0472">Membrane</keyword>
<dbReference type="GO" id="GO:0005886">
    <property type="term" value="C:plasma membrane"/>
    <property type="evidence" value="ECO:0007669"/>
    <property type="project" value="UniProtKB-SubCell"/>
</dbReference>
<dbReference type="EMBL" id="JACONZ010000001">
    <property type="protein sequence ID" value="MBC5580269.1"/>
    <property type="molecule type" value="Genomic_DNA"/>
</dbReference>
<evidence type="ECO:0000256" key="4">
    <source>
        <dbReference type="ARBA" id="ARBA00021581"/>
    </source>
</evidence>
<evidence type="ECO:0000256" key="14">
    <source>
        <dbReference type="ARBA" id="ARBA00032707"/>
    </source>
</evidence>
<evidence type="ECO:0000256" key="2">
    <source>
        <dbReference type="ARBA" id="ARBA00010621"/>
    </source>
</evidence>
<dbReference type="GO" id="GO:0009252">
    <property type="term" value="P:peptidoglycan biosynthetic process"/>
    <property type="evidence" value="ECO:0007669"/>
    <property type="project" value="UniProtKB-KW"/>
</dbReference>
<name>A0A923KX99_9FIRM</name>
<dbReference type="GO" id="GO:0050380">
    <property type="term" value="F:undecaprenyl-diphosphatase activity"/>
    <property type="evidence" value="ECO:0007669"/>
    <property type="project" value="UniProtKB-UniRule"/>
</dbReference>
<dbReference type="RefSeq" id="WP_186886633.1">
    <property type="nucleotide sequence ID" value="NZ_JACONZ010000001.1"/>
</dbReference>
<evidence type="ECO:0000256" key="7">
    <source>
        <dbReference type="ARBA" id="ARBA00022801"/>
    </source>
</evidence>
<evidence type="ECO:0000256" key="16">
    <source>
        <dbReference type="ARBA" id="ARBA00047594"/>
    </source>
</evidence>
<protein>
    <recommendedName>
        <fullName evidence="4 17">Undecaprenyl-diphosphatase</fullName>
        <ecNumber evidence="3 17">3.6.1.27</ecNumber>
    </recommendedName>
    <alternativeName>
        <fullName evidence="15 17">Bacitracin resistance protein</fullName>
    </alternativeName>
    <alternativeName>
        <fullName evidence="14 17">Undecaprenyl pyrophosphate phosphatase</fullName>
    </alternativeName>
</protein>
<comment type="function">
    <text evidence="17">Catalyzes the dephosphorylation of undecaprenyl diphosphate (UPP). Confers resistance to bacitracin.</text>
</comment>
<dbReference type="PANTHER" id="PTHR30622">
    <property type="entry name" value="UNDECAPRENYL-DIPHOSPHATASE"/>
    <property type="match status" value="1"/>
</dbReference>
<evidence type="ECO:0000256" key="15">
    <source>
        <dbReference type="ARBA" id="ARBA00032932"/>
    </source>
</evidence>
<sequence>MSIWDGLFQGIIQGATEFLPISSDGHLTLYQHLTGNSGEGALFFNLMLHLGTLVAVFVAYRKDIWALIKTFFSMVGDVFRGKFSFKTKDENRRMIFMFVMACVPLLAFLLVKDWVTAITEDDDIVVEGFCFLWTAALLFLASKCVKGRKTAREMKVRDALIVGVFQGTAIMPGISRSGSTISSGLLLGFSKEYCVKFSFILGIPAILGASVLEARDAFAAGLEIEWAPVLVGIITAAVVGYLCIRLIQYLVASDKFIIFSYYTAALGLVTLAAGILEHVWGSNIVELVSRLF</sequence>
<feature type="transmembrane region" description="Helical" evidence="17">
    <location>
        <begin position="124"/>
        <end position="145"/>
    </location>
</feature>
<feature type="transmembrane region" description="Helical" evidence="17">
    <location>
        <begin position="193"/>
        <end position="212"/>
    </location>
</feature>
<evidence type="ECO:0000256" key="6">
    <source>
        <dbReference type="ARBA" id="ARBA00022692"/>
    </source>
</evidence>
<dbReference type="InterPro" id="IPR003824">
    <property type="entry name" value="UppP"/>
</dbReference>
<comment type="miscellaneous">
    <text evidence="17">Bacitracin is thought to be involved in the inhibition of peptidoglycan synthesis by sequestering undecaprenyl diphosphate, thereby reducing the pool of lipid carrier available.</text>
</comment>
<dbReference type="EC" id="3.6.1.27" evidence="3 17"/>
<reference evidence="18" key="1">
    <citation type="submission" date="2020-08" db="EMBL/GenBank/DDBJ databases">
        <title>Genome public.</title>
        <authorList>
            <person name="Liu C."/>
            <person name="Sun Q."/>
        </authorList>
    </citation>
    <scope>NUCLEOTIDE SEQUENCE</scope>
    <source>
        <strain evidence="18">BX8</strain>
    </source>
</reference>
<keyword evidence="13 17" id="KW-0961">Cell wall biogenesis/degradation</keyword>
<comment type="catalytic activity">
    <reaction evidence="16 17">
        <text>di-trans,octa-cis-undecaprenyl diphosphate + H2O = di-trans,octa-cis-undecaprenyl phosphate + phosphate + H(+)</text>
        <dbReference type="Rhea" id="RHEA:28094"/>
        <dbReference type="ChEBI" id="CHEBI:15377"/>
        <dbReference type="ChEBI" id="CHEBI:15378"/>
        <dbReference type="ChEBI" id="CHEBI:43474"/>
        <dbReference type="ChEBI" id="CHEBI:58405"/>
        <dbReference type="ChEBI" id="CHEBI:60392"/>
        <dbReference type="EC" id="3.6.1.27"/>
    </reaction>
</comment>
<feature type="transmembrane region" description="Helical" evidence="17">
    <location>
        <begin position="224"/>
        <end position="244"/>
    </location>
</feature>
<keyword evidence="8 17" id="KW-0133">Cell shape</keyword>
<dbReference type="PANTHER" id="PTHR30622:SF2">
    <property type="entry name" value="UNDECAPRENYL-DIPHOSPHATASE"/>
    <property type="match status" value="1"/>
</dbReference>
<feature type="transmembrane region" description="Helical" evidence="17">
    <location>
        <begin position="94"/>
        <end position="112"/>
    </location>
</feature>
<evidence type="ECO:0000256" key="17">
    <source>
        <dbReference type="HAMAP-Rule" id="MF_01006"/>
    </source>
</evidence>
<keyword evidence="6 17" id="KW-0812">Transmembrane</keyword>